<dbReference type="InterPro" id="IPR036388">
    <property type="entry name" value="WH-like_DNA-bd_sf"/>
</dbReference>
<dbReference type="PANTHER" id="PTHR42756:SF1">
    <property type="entry name" value="TRANSCRIPTIONAL REPRESSOR OF EMRAB OPERON"/>
    <property type="match status" value="1"/>
</dbReference>
<dbReference type="InterPro" id="IPR023187">
    <property type="entry name" value="Tscrpt_reg_MarR-type_CS"/>
</dbReference>
<evidence type="ECO:0000313" key="5">
    <source>
        <dbReference type="EMBL" id="ALQ40503.1"/>
    </source>
</evidence>
<name>A0A0S2ZNU9_9FUSO</name>
<dbReference type="Gene3D" id="1.10.10.10">
    <property type="entry name" value="Winged helix-like DNA-binding domain superfamily/Winged helix DNA-binding domain"/>
    <property type="match status" value="1"/>
</dbReference>
<evidence type="ECO:0000313" key="6">
    <source>
        <dbReference type="Proteomes" id="UP000063275"/>
    </source>
</evidence>
<reference evidence="5 6" key="1">
    <citation type="submission" date="2015-11" db="EMBL/GenBank/DDBJ databases">
        <authorList>
            <person name="Zhang Y."/>
            <person name="Guo Z."/>
        </authorList>
    </citation>
    <scope>NUCLEOTIDE SEQUENCE [LARGE SCALE GENOMIC DNA]</scope>
    <source>
        <strain evidence="5 6">ChDC F174</strain>
    </source>
</reference>
<dbReference type="KEGG" id="fhw:RN87_08155"/>
<dbReference type="SUPFAM" id="SSF46785">
    <property type="entry name" value="Winged helix' DNA-binding domain"/>
    <property type="match status" value="1"/>
</dbReference>
<dbReference type="RefSeq" id="WP_005916824.1">
    <property type="nucleotide sequence ID" value="NZ_ATKF01000113.1"/>
</dbReference>
<dbReference type="SMART" id="SM00347">
    <property type="entry name" value="HTH_MARR"/>
    <property type="match status" value="1"/>
</dbReference>
<dbReference type="PANTHER" id="PTHR42756">
    <property type="entry name" value="TRANSCRIPTIONAL REGULATOR, MARR"/>
    <property type="match status" value="1"/>
</dbReference>
<proteinExistence type="predicted"/>
<dbReference type="Pfam" id="PF01047">
    <property type="entry name" value="MarR"/>
    <property type="match status" value="1"/>
</dbReference>
<dbReference type="EMBL" id="CP013331">
    <property type="protein sequence ID" value="ALQ40503.1"/>
    <property type="molecule type" value="Genomic_DNA"/>
</dbReference>
<feature type="domain" description="HTH marR-type" evidence="4">
    <location>
        <begin position="1"/>
        <end position="137"/>
    </location>
</feature>
<dbReference type="GeneID" id="93328292"/>
<dbReference type="OrthoDB" id="9808725at2"/>
<dbReference type="InterPro" id="IPR036390">
    <property type="entry name" value="WH_DNA-bd_sf"/>
</dbReference>
<evidence type="ECO:0000256" key="3">
    <source>
        <dbReference type="ARBA" id="ARBA00023163"/>
    </source>
</evidence>
<dbReference type="PRINTS" id="PR00598">
    <property type="entry name" value="HTHMARR"/>
</dbReference>
<accession>A0A0S2ZNU9</accession>
<keyword evidence="3" id="KW-0804">Transcription</keyword>
<keyword evidence="1" id="KW-0805">Transcription regulation</keyword>
<dbReference type="PROSITE" id="PS01117">
    <property type="entry name" value="HTH_MARR_1"/>
    <property type="match status" value="1"/>
</dbReference>
<evidence type="ECO:0000256" key="2">
    <source>
        <dbReference type="ARBA" id="ARBA00023125"/>
    </source>
</evidence>
<evidence type="ECO:0000259" key="4">
    <source>
        <dbReference type="PROSITE" id="PS50995"/>
    </source>
</evidence>
<dbReference type="Proteomes" id="UP000063275">
    <property type="component" value="Chromosome"/>
</dbReference>
<keyword evidence="2" id="KW-0238">DNA-binding</keyword>
<sequence>MEYNCAMYVSQIRQMTIRALNQILKKHNITLFNAEQSKILEFLWQEDNLTPKDISKHTGLAISSLTSMIDRMETNGLLKRKSDEKDRRKTIISLTDLGKSLKKDFDKAVEEIKSYTFKNFKQEEIILFEYYLKRVFENLENLL</sequence>
<dbReference type="AlphaFoldDB" id="A0A0S2ZNU9"/>
<dbReference type="PROSITE" id="PS50995">
    <property type="entry name" value="HTH_MARR_2"/>
    <property type="match status" value="1"/>
</dbReference>
<dbReference type="InterPro" id="IPR000835">
    <property type="entry name" value="HTH_MarR-typ"/>
</dbReference>
<evidence type="ECO:0000256" key="1">
    <source>
        <dbReference type="ARBA" id="ARBA00023015"/>
    </source>
</evidence>
<protein>
    <submittedName>
        <fullName evidence="5">MarR family transcriptional regulator</fullName>
    </submittedName>
</protein>
<dbReference type="GO" id="GO:0003677">
    <property type="term" value="F:DNA binding"/>
    <property type="evidence" value="ECO:0007669"/>
    <property type="project" value="UniProtKB-KW"/>
</dbReference>
<organism evidence="5">
    <name type="scientific">Fusobacterium hwasookii ChDC F174</name>
    <dbReference type="NCBI Taxonomy" id="1307442"/>
    <lineage>
        <taxon>Bacteria</taxon>
        <taxon>Fusobacteriati</taxon>
        <taxon>Fusobacteriota</taxon>
        <taxon>Fusobacteriia</taxon>
        <taxon>Fusobacteriales</taxon>
        <taxon>Fusobacteriaceae</taxon>
        <taxon>Fusobacterium</taxon>
    </lineage>
</organism>
<gene>
    <name evidence="5" type="ORF">RN87_08155</name>
</gene>
<dbReference type="GO" id="GO:0003700">
    <property type="term" value="F:DNA-binding transcription factor activity"/>
    <property type="evidence" value="ECO:0007669"/>
    <property type="project" value="InterPro"/>
</dbReference>